<evidence type="ECO:0000313" key="8">
    <source>
        <dbReference type="EMBL" id="KIY64091.1"/>
    </source>
</evidence>
<dbReference type="Proteomes" id="UP000054007">
    <property type="component" value="Unassembled WGS sequence"/>
</dbReference>
<evidence type="ECO:0000259" key="7">
    <source>
        <dbReference type="Pfam" id="PF02544"/>
    </source>
</evidence>
<comment type="similarity">
    <text evidence="2">Belongs to the steroid 5-alpha reductase family.</text>
</comment>
<keyword evidence="5 6" id="KW-0472">Membrane</keyword>
<dbReference type="GO" id="GO:0016627">
    <property type="term" value="F:oxidoreductase activity, acting on the CH-CH group of donors"/>
    <property type="evidence" value="ECO:0007669"/>
    <property type="project" value="InterPro"/>
</dbReference>
<dbReference type="OrthoDB" id="5788137at2759"/>
<evidence type="ECO:0000313" key="9">
    <source>
        <dbReference type="Proteomes" id="UP000054007"/>
    </source>
</evidence>
<dbReference type="Gene3D" id="1.20.120.1630">
    <property type="match status" value="1"/>
</dbReference>
<comment type="subcellular location">
    <subcellularLocation>
        <location evidence="1">Membrane</location>
        <topology evidence="1">Multi-pass membrane protein</topology>
    </subcellularLocation>
</comment>
<dbReference type="STRING" id="1314674.A0A0D7B3H6"/>
<dbReference type="PANTHER" id="PTHR10556">
    <property type="entry name" value="3-OXO-5-ALPHA-STEROID 4-DEHYDROGENASE"/>
    <property type="match status" value="1"/>
</dbReference>
<feature type="transmembrane region" description="Helical" evidence="6">
    <location>
        <begin position="20"/>
        <end position="37"/>
    </location>
</feature>
<keyword evidence="9" id="KW-1185">Reference proteome</keyword>
<name>A0A0D7B3H6_9AGAR</name>
<keyword evidence="3 6" id="KW-0812">Transmembrane</keyword>
<protein>
    <recommendedName>
        <fullName evidence="7">3-oxo-5-alpha-steroid 4-dehydrogenase C-terminal domain-containing protein</fullName>
    </recommendedName>
</protein>
<evidence type="ECO:0000256" key="4">
    <source>
        <dbReference type="ARBA" id="ARBA00022989"/>
    </source>
</evidence>
<feature type="domain" description="3-oxo-5-alpha-steroid 4-dehydrogenase C-terminal" evidence="7">
    <location>
        <begin position="255"/>
        <end position="298"/>
    </location>
</feature>
<evidence type="ECO:0000256" key="5">
    <source>
        <dbReference type="ARBA" id="ARBA00023136"/>
    </source>
</evidence>
<dbReference type="AlphaFoldDB" id="A0A0D7B3H6"/>
<feature type="transmembrane region" description="Helical" evidence="6">
    <location>
        <begin position="58"/>
        <end position="74"/>
    </location>
</feature>
<sequence>MVVNSLPDSPLELYNAVRKWFTLGSCLLFVVTFKYKAPFGRFSRPSLVNIMLDGRKSWIIMEIVSPLCFLYSYITSPLGGGSLSLHQQVLASAYLIHYTNRALISPLTSPPRSKSSILVCLAGIVFNIMNGNLMGTYISSNTARTFLDTVSTTRFVLGLSIWAVGFALNIKHDNILMDIRRSPEKNDPQPQVSRQPHYAIPHGWLYRYISFPNYFCEWVEWWGFALAASRVPIPPSLASVGVFTPATQFYPTLTPPWIFLFNEVVLMFPRAWTGQQWYREKFGDKFPKERKIVIPFLL</sequence>
<keyword evidence="4 6" id="KW-1133">Transmembrane helix</keyword>
<reference evidence="8 9" key="1">
    <citation type="journal article" date="2015" name="Fungal Genet. Biol.">
        <title>Evolution of novel wood decay mechanisms in Agaricales revealed by the genome sequences of Fistulina hepatica and Cylindrobasidium torrendii.</title>
        <authorList>
            <person name="Floudas D."/>
            <person name="Held B.W."/>
            <person name="Riley R."/>
            <person name="Nagy L.G."/>
            <person name="Koehler G."/>
            <person name="Ransdell A.S."/>
            <person name="Younus H."/>
            <person name="Chow J."/>
            <person name="Chiniquy J."/>
            <person name="Lipzen A."/>
            <person name="Tritt A."/>
            <person name="Sun H."/>
            <person name="Haridas S."/>
            <person name="LaButti K."/>
            <person name="Ohm R.A."/>
            <person name="Kues U."/>
            <person name="Blanchette R.A."/>
            <person name="Grigoriev I.V."/>
            <person name="Minto R.E."/>
            <person name="Hibbett D.S."/>
        </authorList>
    </citation>
    <scope>NUCLEOTIDE SEQUENCE [LARGE SCALE GENOMIC DNA]</scope>
    <source>
        <strain evidence="8 9">FP15055 ss-10</strain>
    </source>
</reference>
<dbReference type="PANTHER" id="PTHR10556:SF43">
    <property type="entry name" value="STEROID 5-ALPHA-REDUCTASE DET2"/>
    <property type="match status" value="1"/>
</dbReference>
<evidence type="ECO:0000256" key="2">
    <source>
        <dbReference type="ARBA" id="ARBA00007742"/>
    </source>
</evidence>
<dbReference type="PROSITE" id="PS50244">
    <property type="entry name" value="S5A_REDUCTASE"/>
    <property type="match status" value="1"/>
</dbReference>
<feature type="transmembrane region" description="Helical" evidence="6">
    <location>
        <begin position="116"/>
        <end position="139"/>
    </location>
</feature>
<dbReference type="InterPro" id="IPR039357">
    <property type="entry name" value="SRD5A/TECR"/>
</dbReference>
<feature type="transmembrane region" description="Helical" evidence="6">
    <location>
        <begin position="86"/>
        <end position="104"/>
    </location>
</feature>
<dbReference type="InterPro" id="IPR001104">
    <property type="entry name" value="3-oxo-5_a-steroid_4-DH_C"/>
</dbReference>
<evidence type="ECO:0000256" key="1">
    <source>
        <dbReference type="ARBA" id="ARBA00004141"/>
    </source>
</evidence>
<proteinExistence type="inferred from homology"/>
<evidence type="ECO:0000256" key="3">
    <source>
        <dbReference type="ARBA" id="ARBA00022692"/>
    </source>
</evidence>
<dbReference type="GO" id="GO:0006629">
    <property type="term" value="P:lipid metabolic process"/>
    <property type="evidence" value="ECO:0007669"/>
    <property type="project" value="InterPro"/>
</dbReference>
<gene>
    <name evidence="8" type="ORF">CYLTODRAFT_425527</name>
</gene>
<feature type="domain" description="3-oxo-5-alpha-steroid 4-dehydrogenase C-terminal" evidence="7">
    <location>
        <begin position="114"/>
        <end position="229"/>
    </location>
</feature>
<dbReference type="GO" id="GO:0016020">
    <property type="term" value="C:membrane"/>
    <property type="evidence" value="ECO:0007669"/>
    <property type="project" value="UniProtKB-SubCell"/>
</dbReference>
<feature type="transmembrane region" description="Helical" evidence="6">
    <location>
        <begin position="151"/>
        <end position="170"/>
    </location>
</feature>
<dbReference type="Pfam" id="PF02544">
    <property type="entry name" value="Steroid_dh"/>
    <property type="match status" value="2"/>
</dbReference>
<accession>A0A0D7B3H6</accession>
<evidence type="ECO:0000256" key="6">
    <source>
        <dbReference type="SAM" id="Phobius"/>
    </source>
</evidence>
<organism evidence="8 9">
    <name type="scientific">Cylindrobasidium torrendii FP15055 ss-10</name>
    <dbReference type="NCBI Taxonomy" id="1314674"/>
    <lineage>
        <taxon>Eukaryota</taxon>
        <taxon>Fungi</taxon>
        <taxon>Dikarya</taxon>
        <taxon>Basidiomycota</taxon>
        <taxon>Agaricomycotina</taxon>
        <taxon>Agaricomycetes</taxon>
        <taxon>Agaricomycetidae</taxon>
        <taxon>Agaricales</taxon>
        <taxon>Marasmiineae</taxon>
        <taxon>Physalacriaceae</taxon>
        <taxon>Cylindrobasidium</taxon>
    </lineage>
</organism>
<dbReference type="EMBL" id="KN880654">
    <property type="protein sequence ID" value="KIY64091.1"/>
    <property type="molecule type" value="Genomic_DNA"/>
</dbReference>